<dbReference type="Proteomes" id="UP000485058">
    <property type="component" value="Unassembled WGS sequence"/>
</dbReference>
<comment type="caution">
    <text evidence="4">The sequence shown here is derived from an EMBL/GenBank/DDBJ whole genome shotgun (WGS) entry which is preliminary data.</text>
</comment>
<evidence type="ECO:0000313" key="4">
    <source>
        <dbReference type="EMBL" id="GFH06901.1"/>
    </source>
</evidence>
<dbReference type="Gene3D" id="3.40.50.150">
    <property type="entry name" value="Vaccinia Virus protein VP39"/>
    <property type="match status" value="1"/>
</dbReference>
<proteinExistence type="inferred from homology"/>
<keyword evidence="5" id="KW-1185">Reference proteome</keyword>
<dbReference type="SUPFAM" id="SSF53335">
    <property type="entry name" value="S-adenosyl-L-methionine-dependent methyltransferases"/>
    <property type="match status" value="1"/>
</dbReference>
<dbReference type="PANTHER" id="PTHR12176:SF79">
    <property type="entry name" value="METHYLTRANSFERASE TYPE 11 DOMAIN-CONTAINING PROTEIN"/>
    <property type="match status" value="1"/>
</dbReference>
<dbReference type="InterPro" id="IPR051419">
    <property type="entry name" value="Lys/N-term_MeTrsfase_sf"/>
</dbReference>
<name>A0A699YC13_HAELA</name>
<dbReference type="EMBL" id="BLLF01000062">
    <property type="protein sequence ID" value="GFH06901.1"/>
    <property type="molecule type" value="Genomic_DNA"/>
</dbReference>
<sequence>MTAPSSSPPAAPTYAAAIYWDKRYEERCQNFDWFFTYGALGKVISTFLGPYKSQPCLHVGCGNSTLQHGMAADGFDCVVNVDISSIVIEQMALQDQHRLPQLRYEVADCSQAHSADSKDDPVEVDGPYTLQEVVQKVSDPAGTQGSVEGRDYFYCYVCK</sequence>
<dbReference type="InterPro" id="IPR029063">
    <property type="entry name" value="SAM-dependent_MTases_sf"/>
</dbReference>
<gene>
    <name evidence="4" type="ORF">HaLaN_01617</name>
</gene>
<evidence type="ECO:0000313" key="5">
    <source>
        <dbReference type="Proteomes" id="UP000485058"/>
    </source>
</evidence>
<dbReference type="GO" id="GO:0008168">
    <property type="term" value="F:methyltransferase activity"/>
    <property type="evidence" value="ECO:0007669"/>
    <property type="project" value="UniProtKB-KW"/>
</dbReference>
<reference evidence="4 5" key="1">
    <citation type="submission" date="2020-02" db="EMBL/GenBank/DDBJ databases">
        <title>Draft genome sequence of Haematococcus lacustris strain NIES-144.</title>
        <authorList>
            <person name="Morimoto D."/>
            <person name="Nakagawa S."/>
            <person name="Yoshida T."/>
            <person name="Sawayama S."/>
        </authorList>
    </citation>
    <scope>NUCLEOTIDE SEQUENCE [LARGE SCALE GENOMIC DNA]</scope>
    <source>
        <strain evidence="4 5">NIES-144</strain>
    </source>
</reference>
<accession>A0A699YC13</accession>
<dbReference type="GO" id="GO:0032259">
    <property type="term" value="P:methylation"/>
    <property type="evidence" value="ECO:0007669"/>
    <property type="project" value="UniProtKB-KW"/>
</dbReference>
<keyword evidence="2" id="KW-0489">Methyltransferase</keyword>
<evidence type="ECO:0000256" key="2">
    <source>
        <dbReference type="ARBA" id="ARBA00022603"/>
    </source>
</evidence>
<dbReference type="PANTHER" id="PTHR12176">
    <property type="entry name" value="SAM-DEPENDENT METHYLTRANSFERASE SUPERFAMILY PROTEIN"/>
    <property type="match status" value="1"/>
</dbReference>
<evidence type="ECO:0000256" key="3">
    <source>
        <dbReference type="ARBA" id="ARBA00022679"/>
    </source>
</evidence>
<organism evidence="4 5">
    <name type="scientific">Haematococcus lacustris</name>
    <name type="common">Green alga</name>
    <name type="synonym">Haematococcus pluvialis</name>
    <dbReference type="NCBI Taxonomy" id="44745"/>
    <lineage>
        <taxon>Eukaryota</taxon>
        <taxon>Viridiplantae</taxon>
        <taxon>Chlorophyta</taxon>
        <taxon>core chlorophytes</taxon>
        <taxon>Chlorophyceae</taxon>
        <taxon>CS clade</taxon>
        <taxon>Chlamydomonadales</taxon>
        <taxon>Haematococcaceae</taxon>
        <taxon>Haematococcus</taxon>
    </lineage>
</organism>
<comment type="similarity">
    <text evidence="1">Belongs to the methyltransferase superfamily.</text>
</comment>
<evidence type="ECO:0000256" key="1">
    <source>
        <dbReference type="ARBA" id="ARBA00008361"/>
    </source>
</evidence>
<dbReference type="AlphaFoldDB" id="A0A699YC13"/>
<keyword evidence="3" id="KW-0808">Transferase</keyword>
<protein>
    <submittedName>
        <fullName evidence="4">Methyltransf_11 domain-containing protein</fullName>
    </submittedName>
</protein>